<feature type="non-terminal residue" evidence="1">
    <location>
        <position position="1025"/>
    </location>
</feature>
<dbReference type="Proteomes" id="UP001642464">
    <property type="component" value="Unassembled WGS sequence"/>
</dbReference>
<name>A0ABP0QB70_9DINO</name>
<evidence type="ECO:0008006" key="3">
    <source>
        <dbReference type="Google" id="ProtNLM"/>
    </source>
</evidence>
<keyword evidence="2" id="KW-1185">Reference proteome</keyword>
<accession>A0ABP0QB70</accession>
<proteinExistence type="predicted"/>
<evidence type="ECO:0000313" key="1">
    <source>
        <dbReference type="EMBL" id="CAK9085263.1"/>
    </source>
</evidence>
<evidence type="ECO:0000313" key="2">
    <source>
        <dbReference type="Proteomes" id="UP001642464"/>
    </source>
</evidence>
<dbReference type="EMBL" id="CAXAMM010039266">
    <property type="protein sequence ID" value="CAK9085263.1"/>
    <property type="molecule type" value="Genomic_DNA"/>
</dbReference>
<protein>
    <recommendedName>
        <fullName evidence="3">Integrase catalytic domain-containing protein</fullName>
    </recommendedName>
</protein>
<organism evidence="1 2">
    <name type="scientific">Durusdinium trenchii</name>
    <dbReference type="NCBI Taxonomy" id="1381693"/>
    <lineage>
        <taxon>Eukaryota</taxon>
        <taxon>Sar</taxon>
        <taxon>Alveolata</taxon>
        <taxon>Dinophyceae</taxon>
        <taxon>Suessiales</taxon>
        <taxon>Symbiodiniaceae</taxon>
        <taxon>Durusdinium</taxon>
    </lineage>
</organism>
<dbReference type="SUPFAM" id="SSF53098">
    <property type="entry name" value="Ribonuclease H-like"/>
    <property type="match status" value="1"/>
</dbReference>
<comment type="caution">
    <text evidence="1">The sequence shown here is derived from an EMBL/GenBank/DDBJ whole genome shotgun (WGS) entry which is preliminary data.</text>
</comment>
<reference evidence="1 2" key="1">
    <citation type="submission" date="2024-02" db="EMBL/GenBank/DDBJ databases">
        <authorList>
            <person name="Chen Y."/>
            <person name="Shah S."/>
            <person name="Dougan E. K."/>
            <person name="Thang M."/>
            <person name="Chan C."/>
        </authorList>
    </citation>
    <scope>NUCLEOTIDE SEQUENCE [LARGE SCALE GENOMIC DNA]</scope>
</reference>
<dbReference type="InterPro" id="IPR012337">
    <property type="entry name" value="RNaseH-like_sf"/>
</dbReference>
<sequence>MEVKSLEQVKHEDAPLYRAVHGIIKSAFLLMISFIAAADAMSIAAPKTNEIENSSFLYHQHPHFAAGVDNLSLLLGEPTTLLSRTDDGNWQPMQTVSPKHFAFQHPVDLCWVYPTNDSTQWLGTEDHTWHRAPKSLPRNVKTFIHQVVAEKHGKLVDIMEIYSPPRVTKEARKQNAQGRQPQLRLGQAIWTFAQDGTSRRELIAEKRSNFDYKRDFATVEQERQEGLMRWHFCLYLARLQHDARRGFLLEHPHYAESWKDEAMEHLMLLPGVFHIYVDMCAFQLYTDGGRAKKPTALLTNIWPLVRLLRKHRCAGDHDHQPLLGGGRAALAAQYTTAFVRAVLQGLRRHLQGRGIDYVHVSEAPMNLPDELQSKANYYAKSMAQPVADYIQEESSFQYDLYFVDYHCTAFPAHRILGEEQAVLPEKARYEIRPLAESDEVQELARGLLGIQLPAQDSFLRALKHANVKPEVLDYVKRHFTCPICLQHQKPKTPRPGHLAHALRFNEIVGVDALFVEFGGNLHAFLNMVCWGTGLQNVTYLPQKSAAHTMLALADSWLTPYGPPTLIIIADQGTEFTGREFGDKLIAVKRTCIARNRFYNRSGFTPYQRAFGHSPRLPASLLSDDLLDPLLVSEFQPQRLMMSKEAGDWCYVWRSTRWSGPGVIVAVSPNQRTTWISLRGALLKVSREHVRPTTTEEDLGRALCKELSLEMLKDIKHGRLSRYHDLFLDARIKEVQSLIDNKAIKILSPEESRAFRRDHPVVYCQVLQLSRDGALLVGCGDQKVDWKDQGLQNSFLAESPDDQKAVLVQECGYRINSYDRCVFTVLFELYSEHERKETCWDQFGKAVNLQEEKTGTGYAGRRLRQLPDYSFELTMADYIKNRLKPVEFKRKFLVKNSKSIKLTEDEESALRGTVNKVVARLKAVDVTIRIHPIKENDIRHVLISDSSFDPKGFTKPQHGRLQGISTPQLNKGELAPISLIAWKSRRLRRKAGSSNLCESISLATAFGGLEKQIATLNSFLKSRYDV</sequence>
<gene>
    <name evidence="1" type="ORF">SCF082_LOCUS40397</name>
</gene>